<dbReference type="PROSITE" id="PS50089">
    <property type="entry name" value="ZF_RING_2"/>
    <property type="match status" value="1"/>
</dbReference>
<organism evidence="16">
    <name type="scientific">Nicotiana tabacum</name>
    <name type="common">Common tobacco</name>
    <dbReference type="NCBI Taxonomy" id="4097"/>
    <lineage>
        <taxon>Eukaryota</taxon>
        <taxon>Viridiplantae</taxon>
        <taxon>Streptophyta</taxon>
        <taxon>Embryophyta</taxon>
        <taxon>Tracheophyta</taxon>
        <taxon>Spermatophyta</taxon>
        <taxon>Magnoliopsida</taxon>
        <taxon>eudicotyledons</taxon>
        <taxon>Gunneridae</taxon>
        <taxon>Pentapetalae</taxon>
        <taxon>asterids</taxon>
        <taxon>lamiids</taxon>
        <taxon>Solanales</taxon>
        <taxon>Solanaceae</taxon>
        <taxon>Nicotianoideae</taxon>
        <taxon>Nicotianeae</taxon>
        <taxon>Nicotiana</taxon>
    </lineage>
</organism>
<sequence>MCVEENVHVIFNEPNNLIEKGLQDENYDIGLTDERTSRELEQQSEGGLGNLEEVESEWEEQEEERTTLIDTQTDKAVITDTDPLGHSLPEQSLACRMHLEAIRRRRLRVFAATSPSPQVSSVTISLHTSGLDDCTIQSYPKVILGESRRLPGLNAPTCPICLVEYSAGESVRLIPLCQHSFHADCVDEWLKMKGTCPVCRNSPPILENHKLDQISAEGAME</sequence>
<evidence type="ECO:0000256" key="8">
    <source>
        <dbReference type="ARBA" id="ARBA00022771"/>
    </source>
</evidence>
<evidence type="ECO:0000259" key="15">
    <source>
        <dbReference type="PROSITE" id="PS50089"/>
    </source>
</evidence>
<dbReference type="CDD" id="cd16461">
    <property type="entry name" value="RING-H2_EL5-like"/>
    <property type="match status" value="1"/>
</dbReference>
<keyword evidence="9" id="KW-0833">Ubl conjugation pathway</keyword>
<proteinExistence type="inferred from homology"/>
<name>A0A1S3XSY7_TOBAC</name>
<dbReference type="KEGG" id="nta:107768207"/>
<evidence type="ECO:0000313" key="16">
    <source>
        <dbReference type="RefSeq" id="XP_016442797.1"/>
    </source>
</evidence>
<dbReference type="PaxDb" id="4097-A0A1S3XSY7"/>
<dbReference type="SMART" id="SM00184">
    <property type="entry name" value="RING"/>
    <property type="match status" value="1"/>
</dbReference>
<dbReference type="PANTHER" id="PTHR46279:SF33">
    <property type="entry name" value="RING-H2 FINGER PROTEIN ATL69"/>
    <property type="match status" value="1"/>
</dbReference>
<evidence type="ECO:0000256" key="13">
    <source>
        <dbReference type="ARBA" id="ARBA00024209"/>
    </source>
</evidence>
<keyword evidence="8 14" id="KW-0863">Zinc-finger</keyword>
<evidence type="ECO:0000256" key="6">
    <source>
        <dbReference type="ARBA" id="ARBA00022692"/>
    </source>
</evidence>
<evidence type="ECO:0000256" key="4">
    <source>
        <dbReference type="ARBA" id="ARBA00012483"/>
    </source>
</evidence>
<evidence type="ECO:0000256" key="7">
    <source>
        <dbReference type="ARBA" id="ARBA00022723"/>
    </source>
</evidence>
<evidence type="ECO:0000256" key="1">
    <source>
        <dbReference type="ARBA" id="ARBA00000900"/>
    </source>
</evidence>
<comment type="catalytic activity">
    <reaction evidence="1">
        <text>S-ubiquitinyl-[E2 ubiquitin-conjugating enzyme]-L-cysteine + [acceptor protein]-L-lysine = [E2 ubiquitin-conjugating enzyme]-L-cysteine + N(6)-ubiquitinyl-[acceptor protein]-L-lysine.</text>
        <dbReference type="EC" id="2.3.2.27"/>
    </reaction>
</comment>
<dbReference type="AlphaFoldDB" id="A0A1S3XSY7"/>
<keyword evidence="12" id="KW-0472">Membrane</keyword>
<dbReference type="SUPFAM" id="SSF57850">
    <property type="entry name" value="RING/U-box"/>
    <property type="match status" value="1"/>
</dbReference>
<accession>A0A1S3XSY7</accession>
<dbReference type="RefSeq" id="XP_016442797.1">
    <property type="nucleotide sequence ID" value="XM_016587311.1"/>
</dbReference>
<comment type="similarity">
    <text evidence="13">Belongs to the RING-type zinc finger family. ATL subfamily.</text>
</comment>
<keyword evidence="6" id="KW-0812">Transmembrane</keyword>
<dbReference type="InterPro" id="IPR046948">
    <property type="entry name" value="ATL20-22-like"/>
</dbReference>
<dbReference type="PANTHER" id="PTHR46279">
    <property type="entry name" value="RING/U-BOX SUPERFAMILY PROTEIN"/>
    <property type="match status" value="1"/>
</dbReference>
<evidence type="ECO:0000256" key="9">
    <source>
        <dbReference type="ARBA" id="ARBA00022786"/>
    </source>
</evidence>
<dbReference type="GO" id="GO:0016020">
    <property type="term" value="C:membrane"/>
    <property type="evidence" value="ECO:0007669"/>
    <property type="project" value="UniProtKB-SubCell"/>
</dbReference>
<keyword evidence="7" id="KW-0479">Metal-binding</keyword>
<protein>
    <recommendedName>
        <fullName evidence="4">RING-type E3 ubiquitin transferase</fullName>
        <ecNumber evidence="4">2.3.2.27</ecNumber>
    </recommendedName>
</protein>
<dbReference type="GO" id="GO:0061630">
    <property type="term" value="F:ubiquitin protein ligase activity"/>
    <property type="evidence" value="ECO:0007669"/>
    <property type="project" value="UniProtKB-EC"/>
</dbReference>
<dbReference type="InterPro" id="IPR001841">
    <property type="entry name" value="Znf_RING"/>
</dbReference>
<evidence type="ECO:0000256" key="12">
    <source>
        <dbReference type="ARBA" id="ARBA00023136"/>
    </source>
</evidence>
<evidence type="ECO:0000256" key="3">
    <source>
        <dbReference type="ARBA" id="ARBA00004906"/>
    </source>
</evidence>
<dbReference type="SMR" id="A0A1S3XSY7"/>
<evidence type="ECO:0000256" key="10">
    <source>
        <dbReference type="ARBA" id="ARBA00022833"/>
    </source>
</evidence>
<gene>
    <name evidence="16" type="primary">LOC107768207</name>
</gene>
<dbReference type="EC" id="2.3.2.27" evidence="4"/>
<evidence type="ECO:0000256" key="11">
    <source>
        <dbReference type="ARBA" id="ARBA00022989"/>
    </source>
</evidence>
<feature type="domain" description="RING-type" evidence="15">
    <location>
        <begin position="158"/>
        <end position="200"/>
    </location>
</feature>
<dbReference type="Gene3D" id="3.30.40.10">
    <property type="entry name" value="Zinc/RING finger domain, C3HC4 (zinc finger)"/>
    <property type="match status" value="1"/>
</dbReference>
<keyword evidence="5" id="KW-0808">Transferase</keyword>
<keyword evidence="10" id="KW-0862">Zinc</keyword>
<evidence type="ECO:0000256" key="14">
    <source>
        <dbReference type="PROSITE-ProRule" id="PRU00175"/>
    </source>
</evidence>
<dbReference type="Pfam" id="PF13639">
    <property type="entry name" value="zf-RING_2"/>
    <property type="match status" value="1"/>
</dbReference>
<reference evidence="16" key="1">
    <citation type="submission" date="2025-08" db="UniProtKB">
        <authorList>
            <consortium name="RefSeq"/>
        </authorList>
    </citation>
    <scope>IDENTIFICATION</scope>
</reference>
<dbReference type="InterPro" id="IPR013083">
    <property type="entry name" value="Znf_RING/FYVE/PHD"/>
</dbReference>
<comment type="subcellular location">
    <subcellularLocation>
        <location evidence="2">Membrane</location>
        <topology evidence="2">Single-pass membrane protein</topology>
    </subcellularLocation>
</comment>
<dbReference type="GO" id="GO:0008270">
    <property type="term" value="F:zinc ion binding"/>
    <property type="evidence" value="ECO:0007669"/>
    <property type="project" value="UniProtKB-KW"/>
</dbReference>
<evidence type="ECO:0000256" key="2">
    <source>
        <dbReference type="ARBA" id="ARBA00004167"/>
    </source>
</evidence>
<comment type="pathway">
    <text evidence="3">Protein modification; protein ubiquitination.</text>
</comment>
<keyword evidence="11" id="KW-1133">Transmembrane helix</keyword>
<dbReference type="OrthoDB" id="8062037at2759"/>
<evidence type="ECO:0000256" key="5">
    <source>
        <dbReference type="ARBA" id="ARBA00022679"/>
    </source>
</evidence>